<dbReference type="PROSITE" id="PS00747">
    <property type="entry name" value="GLUTR"/>
    <property type="match status" value="1"/>
</dbReference>
<comment type="domain">
    <text evidence="8">Possesses an unusual extended V-shaped dimeric structure with each monomer consisting of three distinct domains arranged along a curved 'spinal' alpha-helix. The N-terminal catalytic domain specifically recognizes the glutamate moiety of the substrate. The second domain is the NADPH-binding domain, and the third C-terminal domain is responsible for dimerization.</text>
</comment>
<feature type="active site" description="Nucleophile" evidence="8 9">
    <location>
        <position position="46"/>
    </location>
</feature>
<dbReference type="InterPro" id="IPR015896">
    <property type="entry name" value="4pyrrol_synth_GluRdtase_dimer"/>
</dbReference>
<accession>A0A1L5F569</accession>
<feature type="binding site" evidence="8 10">
    <location>
        <position position="112"/>
    </location>
    <ligand>
        <name>substrate</name>
    </ligand>
</feature>
<dbReference type="InterPro" id="IPR006151">
    <property type="entry name" value="Shikm_DH/Glu-tRNA_Rdtase"/>
</dbReference>
<feature type="domain" description="Quinate/shikimate 5-dehydrogenase/glutamyl-tRNA reductase" evidence="15">
    <location>
        <begin position="170"/>
        <end position="288"/>
    </location>
</feature>
<dbReference type="InterPro" id="IPR015895">
    <property type="entry name" value="4pyrrol_synth_GluRdtase_N"/>
</dbReference>
<feature type="binding site" evidence="8 10">
    <location>
        <begin position="106"/>
        <end position="108"/>
    </location>
    <ligand>
        <name>substrate</name>
    </ligand>
</feature>
<dbReference type="EC" id="1.2.1.70" evidence="3 8"/>
<evidence type="ECO:0000313" key="18">
    <source>
        <dbReference type="Proteomes" id="UP000184604"/>
    </source>
</evidence>
<feature type="domain" description="Glutamyl-tRNA reductase N-terminal" evidence="16">
    <location>
        <begin position="10"/>
        <end position="147"/>
    </location>
</feature>
<dbReference type="OrthoDB" id="110209at2"/>
<dbReference type="PANTHER" id="PTHR43013:SF1">
    <property type="entry name" value="GLUTAMYL-TRNA REDUCTASE"/>
    <property type="match status" value="1"/>
</dbReference>
<dbReference type="NCBIfam" id="TIGR01035">
    <property type="entry name" value="hemA"/>
    <property type="match status" value="1"/>
</dbReference>
<evidence type="ECO:0000256" key="12">
    <source>
        <dbReference type="PIRSR" id="PIRSR000445-4"/>
    </source>
</evidence>
<evidence type="ECO:0000256" key="6">
    <source>
        <dbReference type="ARBA" id="ARBA00023244"/>
    </source>
</evidence>
<proteinExistence type="inferred from homology"/>
<evidence type="ECO:0000256" key="3">
    <source>
        <dbReference type="ARBA" id="ARBA00012970"/>
    </source>
</evidence>
<reference evidence="17 18" key="1">
    <citation type="submission" date="2016-12" db="EMBL/GenBank/DDBJ databases">
        <title>Complete genome sequence of Clostridium kluyveri JZZ isolated from the pit mud of a Chinese flavor liquor-making factory.</title>
        <authorList>
            <person name="Wang Y."/>
        </authorList>
    </citation>
    <scope>NUCLEOTIDE SEQUENCE [LARGE SCALE GENOMIC DNA]</scope>
    <source>
        <strain evidence="17 18">JZZ</strain>
    </source>
</reference>
<evidence type="ECO:0000256" key="9">
    <source>
        <dbReference type="PIRSR" id="PIRSR000445-1"/>
    </source>
</evidence>
<evidence type="ECO:0000256" key="7">
    <source>
        <dbReference type="ARBA" id="ARBA00047464"/>
    </source>
</evidence>
<keyword evidence="5 8" id="KW-0560">Oxidoreductase</keyword>
<evidence type="ECO:0000259" key="15">
    <source>
        <dbReference type="Pfam" id="PF01488"/>
    </source>
</evidence>
<keyword evidence="6 8" id="KW-0627">Porphyrin biosynthesis</keyword>
<keyword evidence="4 8" id="KW-0521">NADP</keyword>
<organism evidence="17 18">
    <name type="scientific">Clostridium kluyveri</name>
    <dbReference type="NCBI Taxonomy" id="1534"/>
    <lineage>
        <taxon>Bacteria</taxon>
        <taxon>Bacillati</taxon>
        <taxon>Bacillota</taxon>
        <taxon>Clostridia</taxon>
        <taxon>Eubacteriales</taxon>
        <taxon>Clostridiaceae</taxon>
        <taxon>Clostridium</taxon>
    </lineage>
</organism>
<evidence type="ECO:0000256" key="8">
    <source>
        <dbReference type="HAMAP-Rule" id="MF_00087"/>
    </source>
</evidence>
<comment type="subunit">
    <text evidence="8">Homodimer.</text>
</comment>
<evidence type="ECO:0000259" key="16">
    <source>
        <dbReference type="Pfam" id="PF05201"/>
    </source>
</evidence>
<dbReference type="Pfam" id="PF01488">
    <property type="entry name" value="Shikimate_DH"/>
    <property type="match status" value="1"/>
</dbReference>
<dbReference type="Pfam" id="PF05201">
    <property type="entry name" value="GlutR_N"/>
    <property type="match status" value="1"/>
</dbReference>
<dbReference type="GO" id="GO:0008883">
    <property type="term" value="F:glutamyl-tRNA reductase activity"/>
    <property type="evidence" value="ECO:0007669"/>
    <property type="project" value="UniProtKB-UniRule"/>
</dbReference>
<evidence type="ECO:0000256" key="2">
    <source>
        <dbReference type="ARBA" id="ARBA00005916"/>
    </source>
</evidence>
<dbReference type="PIRSF" id="PIRSF000445">
    <property type="entry name" value="4pyrrol_synth_GluRdtase"/>
    <property type="match status" value="1"/>
</dbReference>
<dbReference type="InterPro" id="IPR000343">
    <property type="entry name" value="4pyrrol_synth_GluRdtase"/>
</dbReference>
<evidence type="ECO:0000313" key="17">
    <source>
        <dbReference type="EMBL" id="APM38102.1"/>
    </source>
</evidence>
<feature type="site" description="Important for activity" evidence="8 12">
    <location>
        <position position="91"/>
    </location>
</feature>
<gene>
    <name evidence="8" type="primary">hemA</name>
    <name evidence="17" type="ORF">BS101_04795</name>
</gene>
<dbReference type="Gene3D" id="3.40.50.720">
    <property type="entry name" value="NAD(P)-binding Rossmann-like Domain"/>
    <property type="match status" value="1"/>
</dbReference>
<evidence type="ECO:0000256" key="13">
    <source>
        <dbReference type="RuleBase" id="RU000584"/>
    </source>
</evidence>
<evidence type="ECO:0000256" key="10">
    <source>
        <dbReference type="PIRSR" id="PIRSR000445-2"/>
    </source>
</evidence>
<comment type="function">
    <text evidence="8">Catalyzes the NADPH-dependent reduction of glutamyl-tRNA(Glu) to glutamate 1-semialdehyde (GSA).</text>
</comment>
<name>A0A1L5F569_CLOKL</name>
<dbReference type="EMBL" id="CP018335">
    <property type="protein sequence ID" value="APM38102.1"/>
    <property type="molecule type" value="Genomic_DNA"/>
</dbReference>
<evidence type="ECO:0000256" key="5">
    <source>
        <dbReference type="ARBA" id="ARBA00023002"/>
    </source>
</evidence>
<dbReference type="Proteomes" id="UP000184604">
    <property type="component" value="Chromosome"/>
</dbReference>
<comment type="catalytic activity">
    <reaction evidence="7 8 13">
        <text>(S)-4-amino-5-oxopentanoate + tRNA(Glu) + NADP(+) = L-glutamyl-tRNA(Glu) + NADPH + H(+)</text>
        <dbReference type="Rhea" id="RHEA:12344"/>
        <dbReference type="Rhea" id="RHEA-COMP:9663"/>
        <dbReference type="Rhea" id="RHEA-COMP:9680"/>
        <dbReference type="ChEBI" id="CHEBI:15378"/>
        <dbReference type="ChEBI" id="CHEBI:57501"/>
        <dbReference type="ChEBI" id="CHEBI:57783"/>
        <dbReference type="ChEBI" id="CHEBI:58349"/>
        <dbReference type="ChEBI" id="CHEBI:78442"/>
        <dbReference type="ChEBI" id="CHEBI:78520"/>
        <dbReference type="EC" id="1.2.1.70"/>
    </reaction>
</comment>
<dbReference type="InterPro" id="IPR036291">
    <property type="entry name" value="NAD(P)-bd_dom_sf"/>
</dbReference>
<dbReference type="UniPathway" id="UPA00251">
    <property type="reaction ID" value="UER00316"/>
</dbReference>
<dbReference type="PANTHER" id="PTHR43013">
    <property type="entry name" value="GLUTAMYL-TRNA REDUCTASE"/>
    <property type="match status" value="1"/>
</dbReference>
<evidence type="ECO:0000256" key="1">
    <source>
        <dbReference type="ARBA" id="ARBA00005059"/>
    </source>
</evidence>
<dbReference type="Gene3D" id="3.30.460.30">
    <property type="entry name" value="Glutamyl-tRNA reductase, N-terminal domain"/>
    <property type="match status" value="1"/>
</dbReference>
<feature type="binding site" evidence="8 10">
    <location>
        <begin position="45"/>
        <end position="48"/>
    </location>
    <ligand>
        <name>substrate</name>
    </ligand>
</feature>
<comment type="pathway">
    <text evidence="1 8 13">Porphyrin-containing compound metabolism; protoporphyrin-IX biosynthesis; 5-aminolevulinate from L-glutamyl-tRNA(Glu): step 1/2.</text>
</comment>
<dbReference type="HAMAP" id="MF_00087">
    <property type="entry name" value="Glu_tRNA_reductase"/>
    <property type="match status" value="1"/>
</dbReference>
<evidence type="ECO:0000256" key="4">
    <source>
        <dbReference type="ARBA" id="ARBA00022857"/>
    </source>
</evidence>
<dbReference type="InterPro" id="IPR018214">
    <property type="entry name" value="GluRdtase_CS"/>
</dbReference>
<feature type="domain" description="Tetrapyrrole biosynthesis glutamyl-tRNA reductase dimerisation" evidence="14">
    <location>
        <begin position="305"/>
        <end position="398"/>
    </location>
</feature>
<feature type="binding site" evidence="8 10">
    <location>
        <position position="101"/>
    </location>
    <ligand>
        <name>substrate</name>
    </ligand>
</feature>
<protein>
    <recommendedName>
        <fullName evidence="3 8">Glutamyl-tRNA reductase</fullName>
        <shortName evidence="8">GluTR</shortName>
        <ecNumber evidence="3 8">1.2.1.70</ecNumber>
    </recommendedName>
</protein>
<dbReference type="Pfam" id="PF00745">
    <property type="entry name" value="GlutR_dimer"/>
    <property type="match status" value="1"/>
</dbReference>
<evidence type="ECO:0000256" key="11">
    <source>
        <dbReference type="PIRSR" id="PIRSR000445-3"/>
    </source>
</evidence>
<dbReference type="SUPFAM" id="SSF51735">
    <property type="entry name" value="NAD(P)-binding Rossmann-fold domains"/>
    <property type="match status" value="1"/>
</dbReference>
<dbReference type="RefSeq" id="WP_073537791.1">
    <property type="nucleotide sequence ID" value="NZ_CP018335.1"/>
</dbReference>
<dbReference type="SUPFAM" id="SSF69742">
    <property type="entry name" value="Glutamyl tRNA-reductase catalytic, N-terminal domain"/>
    <property type="match status" value="1"/>
</dbReference>
<comment type="similarity">
    <text evidence="2 8 13">Belongs to the glutamyl-tRNA reductase family.</text>
</comment>
<comment type="miscellaneous">
    <text evidence="8">During catalysis, the active site Cys acts as a nucleophile attacking the alpha-carbonyl group of tRNA-bound glutamate with the formation of a thioester intermediate between enzyme and glutamate, and the concomitant release of tRNA(Glu). The thioester intermediate is finally reduced by direct hydride transfer from NADPH, to form the product GSA.</text>
</comment>
<sequence length="399" mass="47165">MLQLIGVKSNYDIEIRQKFSIVPSRFESNLKRFKEIVDEIIIISTCNRTEIYINSQMSYDELINSVFYNFNWDKYLISYTFYKEGKDVVTHLMEVICGFDSKILGEEQILGQIKTAYTLALKNNSIKGELQRLFQEGIACSKNFRQHCEIYKIPVSSASIVVKEALKEDIKRFMIIGFGETGRLVLKYLLSYEIDIVYVVVRDKNNIKNNSIMDEKVRFINFEDKNKFYNEVDSIVSCTSAPHTIIHREELPEQKSILIFDLAVPKDVDKEVVNLRNIRVLDIDDISSMDDNNKIMRRKKMEKYKYILDEYIDKFITWQSINELSPEIQYIKNFGEEVNRERIKTFKNKKNTKDHEELAETLIKSTSKVYINRFIEVLKEEKLEGREKYCLEIMKKIFC</sequence>
<dbReference type="GO" id="GO:0019353">
    <property type="term" value="P:protoporphyrinogen IX biosynthetic process from glutamate"/>
    <property type="evidence" value="ECO:0007669"/>
    <property type="project" value="TreeGrafter"/>
</dbReference>
<feature type="binding site" evidence="8 11">
    <location>
        <begin position="177"/>
        <end position="182"/>
    </location>
    <ligand>
        <name>NADP(+)</name>
        <dbReference type="ChEBI" id="CHEBI:58349"/>
    </ligand>
</feature>
<dbReference type="GO" id="GO:0050661">
    <property type="term" value="F:NADP binding"/>
    <property type="evidence" value="ECO:0007669"/>
    <property type="project" value="InterPro"/>
</dbReference>
<dbReference type="AlphaFoldDB" id="A0A1L5F569"/>
<evidence type="ECO:0000259" key="14">
    <source>
        <dbReference type="Pfam" id="PF00745"/>
    </source>
</evidence>
<dbReference type="InterPro" id="IPR036343">
    <property type="entry name" value="GluRdtase_N_sf"/>
</dbReference>